<reference evidence="2" key="1">
    <citation type="submission" date="2019-06" db="EMBL/GenBank/DDBJ databases">
        <authorList>
            <person name="Le Quere A."/>
            <person name="Colella S."/>
        </authorList>
    </citation>
    <scope>NUCLEOTIDE SEQUENCE</scope>
    <source>
        <strain evidence="2">EmedicaeMD41</strain>
    </source>
</reference>
<protein>
    <recommendedName>
        <fullName evidence="3">SDR family NAD(P)-dependent oxidoreductase</fullName>
    </recommendedName>
</protein>
<feature type="region of interest" description="Disordered" evidence="1">
    <location>
        <begin position="80"/>
        <end position="102"/>
    </location>
</feature>
<dbReference type="EMBL" id="CABFNB010000111">
    <property type="protein sequence ID" value="VTZ62912.1"/>
    <property type="molecule type" value="Genomic_DNA"/>
</dbReference>
<accession>A0A508WZ59</accession>
<dbReference type="SUPFAM" id="SSF51735">
    <property type="entry name" value="NAD(P)-binding Rossmann-fold domains"/>
    <property type="match status" value="1"/>
</dbReference>
<organism evidence="2">
    <name type="scientific">Sinorhizobium medicae</name>
    <dbReference type="NCBI Taxonomy" id="110321"/>
    <lineage>
        <taxon>Bacteria</taxon>
        <taxon>Pseudomonadati</taxon>
        <taxon>Pseudomonadota</taxon>
        <taxon>Alphaproteobacteria</taxon>
        <taxon>Hyphomicrobiales</taxon>
        <taxon>Rhizobiaceae</taxon>
        <taxon>Sinorhizobium/Ensifer group</taxon>
        <taxon>Sinorhizobium</taxon>
    </lineage>
</organism>
<dbReference type="Proteomes" id="UP000507954">
    <property type="component" value="Unassembled WGS sequence"/>
</dbReference>
<evidence type="ECO:0008006" key="3">
    <source>
        <dbReference type="Google" id="ProtNLM"/>
    </source>
</evidence>
<gene>
    <name evidence="2" type="ORF">EMEDMD4_440226</name>
</gene>
<dbReference type="Gene3D" id="3.40.50.720">
    <property type="entry name" value="NAD(P)-binding Rossmann-like Domain"/>
    <property type="match status" value="1"/>
</dbReference>
<dbReference type="InterPro" id="IPR036291">
    <property type="entry name" value="NAD(P)-bd_dom_sf"/>
</dbReference>
<evidence type="ECO:0000256" key="1">
    <source>
        <dbReference type="SAM" id="MobiDB-lite"/>
    </source>
</evidence>
<dbReference type="AlphaFoldDB" id="A0A508WZ59"/>
<feature type="compositionally biased region" description="Basic and acidic residues" evidence="1">
    <location>
        <begin position="84"/>
        <end position="102"/>
    </location>
</feature>
<name>A0A508WZ59_9HYPH</name>
<evidence type="ECO:0000313" key="2">
    <source>
        <dbReference type="EMBL" id="VTZ62912.1"/>
    </source>
</evidence>
<sequence>MRLRDDARIGILVNNAGTAIGGSFIEQSTDDMARLVALNTTALLRFAGAIAPPELRHPEEGQASQRQLFVPVHAGEWRSAGADRIADRSRDHSPRHRSDIPL</sequence>
<proteinExistence type="predicted"/>